<gene>
    <name evidence="2" type="ORF">A3466_19315</name>
</gene>
<name>A0ABR5YQQ1_9ENTR</name>
<dbReference type="Proteomes" id="UP000076880">
    <property type="component" value="Unassembled WGS sequence"/>
</dbReference>
<evidence type="ECO:0008006" key="4">
    <source>
        <dbReference type="Google" id="ProtNLM"/>
    </source>
</evidence>
<feature type="transmembrane region" description="Helical" evidence="1">
    <location>
        <begin position="12"/>
        <end position="31"/>
    </location>
</feature>
<comment type="caution">
    <text evidence="2">The sequence shown here is derived from an EMBL/GenBank/DDBJ whole genome shotgun (WGS) entry which is preliminary data.</text>
</comment>
<evidence type="ECO:0000256" key="1">
    <source>
        <dbReference type="SAM" id="Phobius"/>
    </source>
</evidence>
<reference evidence="3" key="1">
    <citation type="submission" date="2016-03" db="EMBL/GenBank/DDBJ databases">
        <title>WGS of SAMN04393274.</title>
        <authorList>
            <person name="Adams M."/>
            <person name="Sutton G."/>
            <person name="Nelson K."/>
            <person name="Thaden J."/>
            <person name="Fowler V."/>
            <person name="Mccorrison J."/>
            <person name="Sanka R."/>
            <person name="Brinkac L."/>
            <person name="Nierman W."/>
        </authorList>
    </citation>
    <scope>NUCLEOTIDE SEQUENCE [LARGE SCALE GENOMIC DNA]</scope>
    <source>
        <strain evidence="3">GN06232</strain>
    </source>
</reference>
<keyword evidence="1" id="KW-0472">Membrane</keyword>
<sequence>MMLSKSLKADRTVIFGLLFIVMIITLTTQRLSTELSGDLFAYTLRDSLVLVMDVLHYQTMLTSEY</sequence>
<protein>
    <recommendedName>
        <fullName evidence="4">Diguanylate cyclase</fullName>
    </recommendedName>
</protein>
<evidence type="ECO:0000313" key="3">
    <source>
        <dbReference type="Proteomes" id="UP000076880"/>
    </source>
</evidence>
<organism evidence="2 3">
    <name type="scientific">Enterobacter genomosp. S</name>
    <dbReference type="NCBI Taxonomy" id="2364151"/>
    <lineage>
        <taxon>Bacteria</taxon>
        <taxon>Pseudomonadati</taxon>
        <taxon>Pseudomonadota</taxon>
        <taxon>Gammaproteobacteria</taxon>
        <taxon>Enterobacterales</taxon>
        <taxon>Enterobacteriaceae</taxon>
        <taxon>Enterobacter</taxon>
        <taxon>Enterobacter cloacae complex</taxon>
        <taxon>Enterobacter cloacae complex clade S</taxon>
    </lineage>
</organism>
<keyword evidence="3" id="KW-1185">Reference proteome</keyword>
<keyword evidence="1" id="KW-0812">Transmembrane</keyword>
<evidence type="ECO:0000313" key="2">
    <source>
        <dbReference type="EMBL" id="KZR34608.1"/>
    </source>
</evidence>
<dbReference type="EMBL" id="LVVA01000007">
    <property type="protein sequence ID" value="KZR34608.1"/>
    <property type="molecule type" value="Genomic_DNA"/>
</dbReference>
<accession>A0ABR5YQQ1</accession>
<proteinExistence type="predicted"/>
<keyword evidence="1" id="KW-1133">Transmembrane helix</keyword>